<keyword evidence="1" id="KW-0175">Coiled coil</keyword>
<sequence>MSKVRQLYDNTLQELEDAKRRNDDEEIIFLQGRLSALKDVMDVEDMEVRDNRYWTKEDKERFVVKSLLNEANSLISYLHNPHTYAYYDLEGMKRISSKLKNIKSALKEYDHAASRLLSKEIEDLDRKIKDREVAK</sequence>
<keyword evidence="3" id="KW-1185">Reference proteome</keyword>
<dbReference type="Proteomes" id="UP000258501">
    <property type="component" value="Segment"/>
</dbReference>
<gene>
    <name evidence="2" type="ORF">SIOphi_00265</name>
</gene>
<organism evidence="2 3">
    <name type="scientific">Bacillus phage SIOphi</name>
    <dbReference type="NCBI Taxonomy" id="1285382"/>
    <lineage>
        <taxon>Viruses</taxon>
        <taxon>Duplodnaviria</taxon>
        <taxon>Heunggongvirae</taxon>
        <taxon>Uroviricota</taxon>
        <taxon>Caudoviricetes</taxon>
        <taxon>Herelleviridae</taxon>
        <taxon>Bastillevirinae</taxon>
        <taxon>Siophivirus</taxon>
        <taxon>Siophivirus SIOphi</taxon>
    </lineage>
</organism>
<feature type="coiled-coil region" evidence="1">
    <location>
        <begin position="1"/>
        <end position="28"/>
    </location>
</feature>
<protein>
    <submittedName>
        <fullName evidence="2">Uncharacterized protein</fullName>
    </submittedName>
</protein>
<reference evidence="2 3" key="1">
    <citation type="submission" date="2013-02" db="EMBL/GenBank/DDBJ databases">
        <authorList>
            <person name="Lukaszewicz M."/>
            <person name="Biegalska A."/>
            <person name="Krasowska A."/>
        </authorList>
    </citation>
    <scope>NUCLEOTIDE SEQUENCE [LARGE SCALE GENOMIC DNA]</scope>
</reference>
<dbReference type="EMBL" id="KC699836">
    <property type="protein sequence ID" value="AGK86861.1"/>
    <property type="molecule type" value="Genomic_DNA"/>
</dbReference>
<proteinExistence type="predicted"/>
<evidence type="ECO:0000313" key="3">
    <source>
        <dbReference type="Proteomes" id="UP000258501"/>
    </source>
</evidence>
<evidence type="ECO:0000256" key="1">
    <source>
        <dbReference type="SAM" id="Coils"/>
    </source>
</evidence>
<evidence type="ECO:0000313" key="2">
    <source>
        <dbReference type="EMBL" id="AGK86861.1"/>
    </source>
</evidence>
<name>R4JGI7_9CAUD</name>
<accession>R4JGI7</accession>